<dbReference type="Proteomes" id="UP000186216">
    <property type="component" value="Unassembled WGS sequence"/>
</dbReference>
<keyword evidence="1" id="KW-0472">Membrane</keyword>
<evidence type="ECO:0000256" key="1">
    <source>
        <dbReference type="SAM" id="Phobius"/>
    </source>
</evidence>
<comment type="caution">
    <text evidence="2">The sequence shown here is derived from an EMBL/GenBank/DDBJ whole genome shotgun (WGS) entry which is preliminary data.</text>
</comment>
<keyword evidence="1" id="KW-1133">Transmembrane helix</keyword>
<gene>
    <name evidence="2" type="ORF">SAMN05421772_10361</name>
</gene>
<dbReference type="AlphaFoldDB" id="A0AA46A4V6"/>
<accession>A0AA46A4V6</accession>
<evidence type="ECO:0000313" key="3">
    <source>
        <dbReference type="Proteomes" id="UP000186216"/>
    </source>
</evidence>
<organism evidence="2 3">
    <name type="scientific">Paracoccus saliphilus</name>
    <dbReference type="NCBI Taxonomy" id="405559"/>
    <lineage>
        <taxon>Bacteria</taxon>
        <taxon>Pseudomonadati</taxon>
        <taxon>Pseudomonadota</taxon>
        <taxon>Alphaproteobacteria</taxon>
        <taxon>Rhodobacterales</taxon>
        <taxon>Paracoccaceae</taxon>
        <taxon>Paracoccus</taxon>
    </lineage>
</organism>
<evidence type="ECO:0000313" key="2">
    <source>
        <dbReference type="EMBL" id="SIS69686.1"/>
    </source>
</evidence>
<reference evidence="2 3" key="1">
    <citation type="submission" date="2017-01" db="EMBL/GenBank/DDBJ databases">
        <authorList>
            <person name="Varghese N."/>
            <person name="Submissions S."/>
        </authorList>
    </citation>
    <scope>NUCLEOTIDE SEQUENCE [LARGE SCALE GENOMIC DNA]</scope>
    <source>
        <strain evidence="2 3">DSM 18447</strain>
    </source>
</reference>
<feature type="transmembrane region" description="Helical" evidence="1">
    <location>
        <begin position="12"/>
        <end position="32"/>
    </location>
</feature>
<proteinExistence type="predicted"/>
<dbReference type="EMBL" id="FTOU01000003">
    <property type="protein sequence ID" value="SIS69686.1"/>
    <property type="molecule type" value="Genomic_DNA"/>
</dbReference>
<name>A0AA46A4V6_9RHOB</name>
<protein>
    <submittedName>
        <fullName evidence="2">Uncharacterized protein</fullName>
    </submittedName>
</protein>
<keyword evidence="1" id="KW-0812">Transmembrane</keyword>
<sequence length="38" mass="4159">MKLGMFALDAYARLILITAITKLVSFVIRVGAQAGSRY</sequence>